<reference evidence="4 5" key="1">
    <citation type="submission" date="2021-03" db="EMBL/GenBank/DDBJ databases">
        <title>Genomic Encyclopedia of Type Strains, Phase IV (KMG-IV): sequencing the most valuable type-strain genomes for metagenomic binning, comparative biology and taxonomic classification.</title>
        <authorList>
            <person name="Goeker M."/>
        </authorList>
    </citation>
    <scope>NUCLEOTIDE SEQUENCE [LARGE SCALE GENOMIC DNA]</scope>
    <source>
        <strain evidence="4 5">DSM 21085</strain>
    </source>
</reference>
<organism evidence="4 5">
    <name type="scientific">Virgibacillus litoralis</name>
    <dbReference type="NCBI Taxonomy" id="578221"/>
    <lineage>
        <taxon>Bacteria</taxon>
        <taxon>Bacillati</taxon>
        <taxon>Bacillota</taxon>
        <taxon>Bacilli</taxon>
        <taxon>Bacillales</taxon>
        <taxon>Bacillaceae</taxon>
        <taxon>Virgibacillus</taxon>
    </lineage>
</organism>
<feature type="domain" description="SCP" evidence="3">
    <location>
        <begin position="167"/>
        <end position="279"/>
    </location>
</feature>
<dbReference type="EMBL" id="JAGGKK010000004">
    <property type="protein sequence ID" value="MBP1948152.1"/>
    <property type="molecule type" value="Genomic_DNA"/>
</dbReference>
<dbReference type="SUPFAM" id="SSF55797">
    <property type="entry name" value="PR-1-like"/>
    <property type="match status" value="1"/>
</dbReference>
<protein>
    <submittedName>
        <fullName evidence="4">YkwD family protein</fullName>
    </submittedName>
</protein>
<evidence type="ECO:0000256" key="1">
    <source>
        <dbReference type="SAM" id="MobiDB-lite"/>
    </source>
</evidence>
<dbReference type="NCBIfam" id="TIGR02909">
    <property type="entry name" value="spore_YkwD"/>
    <property type="match status" value="1"/>
</dbReference>
<dbReference type="Gene3D" id="3.40.33.10">
    <property type="entry name" value="CAP"/>
    <property type="match status" value="1"/>
</dbReference>
<dbReference type="CDD" id="cd05379">
    <property type="entry name" value="CAP_bacterial"/>
    <property type="match status" value="1"/>
</dbReference>
<dbReference type="InterPro" id="IPR014258">
    <property type="entry name" value="CAP_domain_YkwD-like"/>
</dbReference>
<dbReference type="InterPro" id="IPR014044">
    <property type="entry name" value="CAP_dom"/>
</dbReference>
<proteinExistence type="predicted"/>
<dbReference type="Pfam" id="PF00188">
    <property type="entry name" value="CAP"/>
    <property type="match status" value="1"/>
</dbReference>
<sequence length="282" mass="32359">MFNKIIVTTLSAALLFGGAFQTSADASASAGQSEDKSNKVFYSINGQQFSKENLNNLLNNYFKDFQVEWNKIEKQQKQQDEQSNKEEQKQEKPEPKKEQPQENKQEQKQEQPEQPDKQEQAQPEKQEQPTEQTEAPAPKQQETTKQPEKQEQTQSQQLNEFEQQVVELTNKERTAQGLEALKVDTELSKVAREKSSDMSTNNYFSHNSPTYGSPFDMMKQFGISYQTAGENIAKGQRTPQEVVNGWMNSEGHRKNIMNSDFTHIGVGYVEQGNYWTQQFIGK</sequence>
<dbReference type="RefSeq" id="WP_209479739.1">
    <property type="nucleotide sequence ID" value="NZ_JAGGKK010000004.1"/>
</dbReference>
<evidence type="ECO:0000259" key="3">
    <source>
        <dbReference type="Pfam" id="PF00188"/>
    </source>
</evidence>
<feature type="region of interest" description="Disordered" evidence="1">
    <location>
        <begin position="73"/>
        <end position="157"/>
    </location>
</feature>
<keyword evidence="2" id="KW-0732">Signal</keyword>
<keyword evidence="5" id="KW-1185">Reference proteome</keyword>
<dbReference type="InterPro" id="IPR035940">
    <property type="entry name" value="CAP_sf"/>
</dbReference>
<comment type="caution">
    <text evidence="4">The sequence shown here is derived from an EMBL/GenBank/DDBJ whole genome shotgun (WGS) entry which is preliminary data.</text>
</comment>
<feature type="compositionally biased region" description="Low complexity" evidence="1">
    <location>
        <begin position="129"/>
        <end position="144"/>
    </location>
</feature>
<evidence type="ECO:0000313" key="5">
    <source>
        <dbReference type="Proteomes" id="UP001519328"/>
    </source>
</evidence>
<feature type="compositionally biased region" description="Basic and acidic residues" evidence="1">
    <location>
        <begin position="73"/>
        <end position="128"/>
    </location>
</feature>
<gene>
    <name evidence="4" type="ORF">J2Z82_001083</name>
</gene>
<dbReference type="Proteomes" id="UP001519328">
    <property type="component" value="Unassembled WGS sequence"/>
</dbReference>
<accession>A0ABS4HCD6</accession>
<evidence type="ECO:0000313" key="4">
    <source>
        <dbReference type="EMBL" id="MBP1948152.1"/>
    </source>
</evidence>
<feature type="signal peptide" evidence="2">
    <location>
        <begin position="1"/>
        <end position="24"/>
    </location>
</feature>
<feature type="chain" id="PRO_5047015586" evidence="2">
    <location>
        <begin position="25"/>
        <end position="282"/>
    </location>
</feature>
<evidence type="ECO:0000256" key="2">
    <source>
        <dbReference type="SAM" id="SignalP"/>
    </source>
</evidence>
<dbReference type="PANTHER" id="PTHR31157:SF1">
    <property type="entry name" value="SCP DOMAIN-CONTAINING PROTEIN"/>
    <property type="match status" value="1"/>
</dbReference>
<name>A0ABS4HCD6_9BACI</name>
<dbReference type="PANTHER" id="PTHR31157">
    <property type="entry name" value="SCP DOMAIN-CONTAINING PROTEIN"/>
    <property type="match status" value="1"/>
</dbReference>